<name>A0AAI8YLR8_9PEZI</name>
<feature type="signal peptide" evidence="1">
    <location>
        <begin position="1"/>
        <end position="21"/>
    </location>
</feature>
<organism evidence="2 3">
    <name type="scientific">Anthostomella pinea</name>
    <dbReference type="NCBI Taxonomy" id="933095"/>
    <lineage>
        <taxon>Eukaryota</taxon>
        <taxon>Fungi</taxon>
        <taxon>Dikarya</taxon>
        <taxon>Ascomycota</taxon>
        <taxon>Pezizomycotina</taxon>
        <taxon>Sordariomycetes</taxon>
        <taxon>Xylariomycetidae</taxon>
        <taxon>Xylariales</taxon>
        <taxon>Xylariaceae</taxon>
        <taxon>Anthostomella</taxon>
    </lineage>
</organism>
<dbReference type="InterPro" id="IPR014710">
    <property type="entry name" value="RmlC-like_jellyroll"/>
</dbReference>
<dbReference type="PANTHER" id="PTHR43346:SF1">
    <property type="entry name" value="QUERCETIN 2,3-DIOXYGENASE-RELATED"/>
    <property type="match status" value="1"/>
</dbReference>
<gene>
    <name evidence="2" type="ORF">KHLLAP_LOCUS9743</name>
</gene>
<accession>A0AAI8YLR8</accession>
<proteinExistence type="predicted"/>
<protein>
    <submittedName>
        <fullName evidence="2">Uu.00g143010.m01.CDS01</fullName>
    </submittedName>
</protein>
<sequence>MFSSPALITALALATAASAFAVNANPLYVEEAPDHLRPYVIQHYKNSHAVTIDTQLYRFMVTGPSSENAFTLLATNAPGSGSLGVLPHIHRRHYENFFNYKGRFQLWVQKDNGEQQARVLSPGDYGAVVPNTTHTFQITDPDTELLGVIVPGGFEDLFYALGTNFTSGTDTPYVPSKSNGSSSAGPDPGMIASLQEFDVYAQLNFTERRDLVNGSAPSSATWHSSTNALGEVGEPYFVANGYGPKYLNSLHGYQIVQPLVTPKQAQSLEYSMSTISINAAKPNVTVPTYTLEGAAAFEVLEGLLTVQIGDYEEATLSSGDVAFIPPAVPFKYWSDIAFTKVLFIGAGTNSIDTQLIAGGKSWDYVTFPTQ</sequence>
<dbReference type="PANTHER" id="PTHR43346">
    <property type="entry name" value="LIGAND BINDING DOMAIN PROTEIN, PUTATIVE (AFU_ORTHOLOGUE AFUA_6G14370)-RELATED"/>
    <property type="match status" value="1"/>
</dbReference>
<keyword evidence="3" id="KW-1185">Reference proteome</keyword>
<dbReference type="SUPFAM" id="SSF51182">
    <property type="entry name" value="RmlC-like cupins"/>
    <property type="match status" value="1"/>
</dbReference>
<feature type="chain" id="PRO_5042558984" evidence="1">
    <location>
        <begin position="22"/>
        <end position="370"/>
    </location>
</feature>
<dbReference type="Gene3D" id="2.60.120.10">
    <property type="entry name" value="Jelly Rolls"/>
    <property type="match status" value="2"/>
</dbReference>
<dbReference type="AlphaFoldDB" id="A0AAI8YLR8"/>
<evidence type="ECO:0000313" key="2">
    <source>
        <dbReference type="EMBL" id="CAJ2509275.1"/>
    </source>
</evidence>
<dbReference type="CDD" id="cd02215">
    <property type="entry name" value="cupin_QDO_N_C"/>
    <property type="match status" value="1"/>
</dbReference>
<evidence type="ECO:0000256" key="1">
    <source>
        <dbReference type="SAM" id="SignalP"/>
    </source>
</evidence>
<evidence type="ECO:0000313" key="3">
    <source>
        <dbReference type="Proteomes" id="UP001295740"/>
    </source>
</evidence>
<dbReference type="CDD" id="cd20281">
    <property type="entry name" value="cupin_QDO_C"/>
    <property type="match status" value="1"/>
</dbReference>
<dbReference type="InterPro" id="IPR011051">
    <property type="entry name" value="RmlC_Cupin_sf"/>
</dbReference>
<comment type="caution">
    <text evidence="2">The sequence shown here is derived from an EMBL/GenBank/DDBJ whole genome shotgun (WGS) entry which is preliminary data.</text>
</comment>
<dbReference type="InterPro" id="IPR052538">
    <property type="entry name" value="Flavonoid_dioxygenase-like"/>
</dbReference>
<keyword evidence="1" id="KW-0732">Signal</keyword>
<reference evidence="2" key="1">
    <citation type="submission" date="2023-10" db="EMBL/GenBank/DDBJ databases">
        <authorList>
            <person name="Hackl T."/>
        </authorList>
    </citation>
    <scope>NUCLEOTIDE SEQUENCE</scope>
</reference>
<dbReference type="Proteomes" id="UP001295740">
    <property type="component" value="Unassembled WGS sequence"/>
</dbReference>
<dbReference type="EMBL" id="CAUWAG010000012">
    <property type="protein sequence ID" value="CAJ2509275.1"/>
    <property type="molecule type" value="Genomic_DNA"/>
</dbReference>